<dbReference type="AlphaFoldDB" id="A0A1E3RRN6"/>
<organism evidence="2 3">
    <name type="scientific">Mycolicibacterium flavescens</name>
    <name type="common">Mycobacterium flavescens</name>
    <dbReference type="NCBI Taxonomy" id="1776"/>
    <lineage>
        <taxon>Bacteria</taxon>
        <taxon>Bacillati</taxon>
        <taxon>Actinomycetota</taxon>
        <taxon>Actinomycetes</taxon>
        <taxon>Mycobacteriales</taxon>
        <taxon>Mycobacteriaceae</taxon>
        <taxon>Mycolicibacterium</taxon>
    </lineage>
</organism>
<evidence type="ECO:0000256" key="1">
    <source>
        <dbReference type="SAM" id="MobiDB-lite"/>
    </source>
</evidence>
<comment type="caution">
    <text evidence="2">The sequence shown here is derived from an EMBL/GenBank/DDBJ whole genome shotgun (WGS) entry which is preliminary data.</text>
</comment>
<feature type="compositionally biased region" description="Gly residues" evidence="1">
    <location>
        <begin position="409"/>
        <end position="436"/>
    </location>
</feature>
<keyword evidence="3" id="KW-1185">Reference proteome</keyword>
<feature type="region of interest" description="Disordered" evidence="1">
    <location>
        <begin position="303"/>
        <end position="442"/>
    </location>
</feature>
<feature type="compositionally biased region" description="Acidic residues" evidence="1">
    <location>
        <begin position="361"/>
        <end position="406"/>
    </location>
</feature>
<gene>
    <name evidence="2" type="ORF">BHQ18_02245</name>
</gene>
<dbReference type="STRING" id="1776.BHQ18_02245"/>
<sequence>MPNIQDVSERAAQAAAVQLTAATNPFVVWGQSIADTFDSLSTLTAGATGATSNLVSALGTGYIFQEIANVLVQNVLNPGPLLNEFMNFNTNFGPVIETALSGTATAMQTAFAQLPGVLEDSLGHLGQGQFFEAYSKINGWFVLQYLGGMRPLIPILSIPAQFVANLPGAVQLPALLDVISEFAVTKAIFEPIVGSIVQTTEVLDAVREAVVAGNLLDAVTNLVNLPVLAVNALFNGFTPAVSTAEWQGLLDRGLFTYLAVTLPNQIANAIKPPAPPAPEVSTLGGPAEFSLGADTVGISIVSEGEGEGEGTGEGTDEGAAAGEGEGTGADGGAAGGEGEGSGAGENAGGGGTGGETGTGTDETDEGDDDTDETDEGDDDTETDEGDDDTDAGEGDDDTDAGDDDSDTGAGSGSNTGGGSNGGGDSDGGSNGGGDSDGGSDDK</sequence>
<reference evidence="3" key="1">
    <citation type="submission" date="2016-09" db="EMBL/GenBank/DDBJ databases">
        <authorList>
            <person name="Greninger A.L."/>
            <person name="Jerome K.R."/>
            <person name="Mcnair B."/>
            <person name="Wallis C."/>
            <person name="Fang F."/>
        </authorList>
    </citation>
    <scope>NUCLEOTIDE SEQUENCE [LARGE SCALE GENOMIC DNA]</scope>
    <source>
        <strain evidence="3">M6</strain>
    </source>
</reference>
<dbReference type="EMBL" id="MIHA01000001">
    <property type="protein sequence ID" value="ODQ92563.1"/>
    <property type="molecule type" value="Genomic_DNA"/>
</dbReference>
<evidence type="ECO:0000313" key="2">
    <source>
        <dbReference type="EMBL" id="ODQ92563.1"/>
    </source>
</evidence>
<dbReference type="OrthoDB" id="4629108at2"/>
<dbReference type="Proteomes" id="UP000094053">
    <property type="component" value="Unassembled WGS sequence"/>
</dbReference>
<feature type="compositionally biased region" description="Gly residues" evidence="1">
    <location>
        <begin position="321"/>
        <end position="357"/>
    </location>
</feature>
<feature type="compositionally biased region" description="Acidic residues" evidence="1">
    <location>
        <begin position="304"/>
        <end position="316"/>
    </location>
</feature>
<accession>A0A1E3RRN6</accession>
<evidence type="ECO:0000313" key="3">
    <source>
        <dbReference type="Proteomes" id="UP000094053"/>
    </source>
</evidence>
<proteinExistence type="predicted"/>
<evidence type="ECO:0008006" key="4">
    <source>
        <dbReference type="Google" id="ProtNLM"/>
    </source>
</evidence>
<name>A0A1E3RRN6_MYCFV</name>
<dbReference type="RefSeq" id="WP_069411914.1">
    <property type="nucleotide sequence ID" value="NZ_JACKUL010000020.1"/>
</dbReference>
<protein>
    <recommendedName>
        <fullName evidence="4">PE-PGRS family protein</fullName>
    </recommendedName>
</protein>